<keyword evidence="5" id="KW-1185">Reference proteome</keyword>
<keyword evidence="1 2" id="KW-0430">Lectin</keyword>
<dbReference type="PANTHER" id="PTHR11346">
    <property type="entry name" value="GALECTIN"/>
    <property type="match status" value="1"/>
</dbReference>
<dbReference type="Pfam" id="PF00337">
    <property type="entry name" value="Gal-bind_lectin"/>
    <property type="match status" value="1"/>
</dbReference>
<dbReference type="PANTHER" id="PTHR11346:SF176">
    <property type="entry name" value="32 KDA BETA-GALACTOSIDE-BINDING LECTIN LEC-3"/>
    <property type="match status" value="1"/>
</dbReference>
<dbReference type="SMART" id="SM00276">
    <property type="entry name" value="GLECT"/>
    <property type="match status" value="1"/>
</dbReference>
<reference evidence="4" key="2">
    <citation type="submission" date="2020-11" db="EMBL/GenBank/DDBJ databases">
        <authorList>
            <person name="McCartney M.A."/>
            <person name="Auch B."/>
            <person name="Kono T."/>
            <person name="Mallez S."/>
            <person name="Becker A."/>
            <person name="Gohl D.M."/>
            <person name="Silverstein K.A.T."/>
            <person name="Koren S."/>
            <person name="Bechman K.B."/>
            <person name="Herman A."/>
            <person name="Abrahante J.E."/>
            <person name="Garbe J."/>
        </authorList>
    </citation>
    <scope>NUCLEOTIDE SEQUENCE</scope>
    <source>
        <strain evidence="4">Duluth1</strain>
        <tissue evidence="4">Whole animal</tissue>
    </source>
</reference>
<dbReference type="GO" id="GO:0030246">
    <property type="term" value="F:carbohydrate binding"/>
    <property type="evidence" value="ECO:0007669"/>
    <property type="project" value="UniProtKB-UniRule"/>
</dbReference>
<feature type="domain" description="Galectin" evidence="3">
    <location>
        <begin position="13"/>
        <end position="148"/>
    </location>
</feature>
<dbReference type="AlphaFoldDB" id="A0A9D4H550"/>
<gene>
    <name evidence="4" type="ORF">DPMN_130741</name>
</gene>
<accession>A0A9D4H550</accession>
<reference evidence="4" key="1">
    <citation type="journal article" date="2019" name="bioRxiv">
        <title>The Genome of the Zebra Mussel, Dreissena polymorpha: A Resource for Invasive Species Research.</title>
        <authorList>
            <person name="McCartney M.A."/>
            <person name="Auch B."/>
            <person name="Kono T."/>
            <person name="Mallez S."/>
            <person name="Zhang Y."/>
            <person name="Obille A."/>
            <person name="Becker A."/>
            <person name="Abrahante J.E."/>
            <person name="Garbe J."/>
            <person name="Badalamenti J.P."/>
            <person name="Herman A."/>
            <person name="Mangelson H."/>
            <person name="Liachko I."/>
            <person name="Sullivan S."/>
            <person name="Sone E.D."/>
            <person name="Koren S."/>
            <person name="Silverstein K.A.T."/>
            <person name="Beckman K.B."/>
            <person name="Gohl D.M."/>
        </authorList>
    </citation>
    <scope>NUCLEOTIDE SEQUENCE</scope>
    <source>
        <strain evidence="4">Duluth1</strain>
        <tissue evidence="4">Whole animal</tissue>
    </source>
</reference>
<sequence length="148" mass="16953">MMMANVINNPPTPFVHNMGPIHPGKMIFINGIPGANPSRFNINFEDTPDGPNTAFTCDFRFNFGYDRNVIVRNSMQNNNWGAEERAVSYFPMAPNAYFEMIILVEQLGFKVAVNNNHLLEYKHRLQPLGKFSFLRIVGDVKLTQVRFQ</sequence>
<evidence type="ECO:0000256" key="1">
    <source>
        <dbReference type="ARBA" id="ARBA00022734"/>
    </source>
</evidence>
<dbReference type="Proteomes" id="UP000828390">
    <property type="component" value="Unassembled WGS sequence"/>
</dbReference>
<dbReference type="InterPro" id="IPR044156">
    <property type="entry name" value="Galectin-like"/>
</dbReference>
<dbReference type="InterPro" id="IPR013320">
    <property type="entry name" value="ConA-like_dom_sf"/>
</dbReference>
<dbReference type="SMART" id="SM00908">
    <property type="entry name" value="Gal-bind_lectin"/>
    <property type="match status" value="1"/>
</dbReference>
<name>A0A9D4H550_DREPO</name>
<dbReference type="PROSITE" id="PS51304">
    <property type="entry name" value="GALECTIN"/>
    <property type="match status" value="1"/>
</dbReference>
<comment type="caution">
    <text evidence="4">The sequence shown here is derived from an EMBL/GenBank/DDBJ whole genome shotgun (WGS) entry which is preliminary data.</text>
</comment>
<dbReference type="SUPFAM" id="SSF49899">
    <property type="entry name" value="Concanavalin A-like lectins/glucanases"/>
    <property type="match status" value="1"/>
</dbReference>
<protein>
    <recommendedName>
        <fullName evidence="2">Galectin</fullName>
    </recommendedName>
</protein>
<evidence type="ECO:0000259" key="3">
    <source>
        <dbReference type="PROSITE" id="PS51304"/>
    </source>
</evidence>
<evidence type="ECO:0000256" key="2">
    <source>
        <dbReference type="RuleBase" id="RU102079"/>
    </source>
</evidence>
<dbReference type="EMBL" id="JAIWYP010000005">
    <property type="protein sequence ID" value="KAH3828758.1"/>
    <property type="molecule type" value="Genomic_DNA"/>
</dbReference>
<evidence type="ECO:0000313" key="5">
    <source>
        <dbReference type="Proteomes" id="UP000828390"/>
    </source>
</evidence>
<dbReference type="CDD" id="cd00070">
    <property type="entry name" value="GLECT"/>
    <property type="match status" value="1"/>
</dbReference>
<dbReference type="OrthoDB" id="6147920at2759"/>
<proteinExistence type="predicted"/>
<evidence type="ECO:0000313" key="4">
    <source>
        <dbReference type="EMBL" id="KAH3828758.1"/>
    </source>
</evidence>
<dbReference type="InterPro" id="IPR001079">
    <property type="entry name" value="Galectin_CRD"/>
</dbReference>
<organism evidence="4 5">
    <name type="scientific">Dreissena polymorpha</name>
    <name type="common">Zebra mussel</name>
    <name type="synonym">Mytilus polymorpha</name>
    <dbReference type="NCBI Taxonomy" id="45954"/>
    <lineage>
        <taxon>Eukaryota</taxon>
        <taxon>Metazoa</taxon>
        <taxon>Spiralia</taxon>
        <taxon>Lophotrochozoa</taxon>
        <taxon>Mollusca</taxon>
        <taxon>Bivalvia</taxon>
        <taxon>Autobranchia</taxon>
        <taxon>Heteroconchia</taxon>
        <taxon>Euheterodonta</taxon>
        <taxon>Imparidentia</taxon>
        <taxon>Neoheterodontei</taxon>
        <taxon>Myida</taxon>
        <taxon>Dreissenoidea</taxon>
        <taxon>Dreissenidae</taxon>
        <taxon>Dreissena</taxon>
    </lineage>
</organism>
<dbReference type="Gene3D" id="2.60.120.200">
    <property type="match status" value="1"/>
</dbReference>